<dbReference type="PANTHER" id="PTHR36448:SF2">
    <property type="entry name" value="CUPIN TYPE-1 DOMAIN-CONTAINING PROTEIN"/>
    <property type="match status" value="1"/>
</dbReference>
<feature type="region of interest" description="Disordered" evidence="1">
    <location>
        <begin position="83"/>
        <end position="117"/>
    </location>
</feature>
<dbReference type="RefSeq" id="WP_114076270.1">
    <property type="nucleotide sequence ID" value="NZ_CP030918.1"/>
</dbReference>
<sequence>MRNLFAGNGWTNAWTDGVYDFDHYHRTTHEVLGCIRGTAVLRLGGPDGSDATLRAGDVVLIPAGVAHRRAQASGDFAAVGAYPGGAEPDLQRGPGEALDLPRPKADPVLGPGRGFSA</sequence>
<evidence type="ECO:0000313" key="4">
    <source>
        <dbReference type="Proteomes" id="UP000252023"/>
    </source>
</evidence>
<dbReference type="InterPro" id="IPR013096">
    <property type="entry name" value="Cupin_2"/>
</dbReference>
<evidence type="ECO:0000256" key="1">
    <source>
        <dbReference type="SAM" id="MobiDB-lite"/>
    </source>
</evidence>
<name>A0A344PKP6_9RHOB</name>
<organism evidence="3 4">
    <name type="scientific">Paracoccus suum</name>
    <dbReference type="NCBI Taxonomy" id="2259340"/>
    <lineage>
        <taxon>Bacteria</taxon>
        <taxon>Pseudomonadati</taxon>
        <taxon>Pseudomonadota</taxon>
        <taxon>Alphaproteobacteria</taxon>
        <taxon>Rhodobacterales</taxon>
        <taxon>Paracoccaceae</taxon>
        <taxon>Paracoccus</taxon>
    </lineage>
</organism>
<dbReference type="Pfam" id="PF07883">
    <property type="entry name" value="Cupin_2"/>
    <property type="match status" value="1"/>
</dbReference>
<reference evidence="4" key="1">
    <citation type="submission" date="2018-07" db="EMBL/GenBank/DDBJ databases">
        <title>Genome sequencing of Paracoccus sp. SC2-6.</title>
        <authorList>
            <person name="Heo J."/>
            <person name="Kim S.-J."/>
            <person name="Kwon S.-W."/>
        </authorList>
    </citation>
    <scope>NUCLEOTIDE SEQUENCE [LARGE SCALE GENOMIC DNA]</scope>
    <source>
        <strain evidence="4">SC2-6</strain>
    </source>
</reference>
<dbReference type="InterPro" id="IPR047121">
    <property type="entry name" value="YjiB-like"/>
</dbReference>
<dbReference type="Gene3D" id="2.60.120.10">
    <property type="entry name" value="Jelly Rolls"/>
    <property type="match status" value="1"/>
</dbReference>
<dbReference type="Proteomes" id="UP000252023">
    <property type="component" value="Chromosome"/>
</dbReference>
<dbReference type="SUPFAM" id="SSF51182">
    <property type="entry name" value="RmlC-like cupins"/>
    <property type="match status" value="1"/>
</dbReference>
<feature type="domain" description="Cupin type-2" evidence="2">
    <location>
        <begin position="22"/>
        <end position="69"/>
    </location>
</feature>
<dbReference type="OrthoDB" id="9791759at2"/>
<dbReference type="KEGG" id="pars:DRW48_09820"/>
<keyword evidence="4" id="KW-1185">Reference proteome</keyword>
<dbReference type="InterPro" id="IPR014710">
    <property type="entry name" value="RmlC-like_jellyroll"/>
</dbReference>
<dbReference type="CDD" id="cd02219">
    <property type="entry name" value="cupin_YjlB-like"/>
    <property type="match status" value="1"/>
</dbReference>
<gene>
    <name evidence="3" type="ORF">DRW48_09820</name>
</gene>
<dbReference type="PANTHER" id="PTHR36448">
    <property type="entry name" value="BLR7373 PROTEIN"/>
    <property type="match status" value="1"/>
</dbReference>
<dbReference type="InterPro" id="IPR011051">
    <property type="entry name" value="RmlC_Cupin_sf"/>
</dbReference>
<dbReference type="AlphaFoldDB" id="A0A344PKP6"/>
<accession>A0A344PKP6</accession>
<dbReference type="EMBL" id="CP030918">
    <property type="protein sequence ID" value="AXC49951.1"/>
    <property type="molecule type" value="Genomic_DNA"/>
</dbReference>
<proteinExistence type="predicted"/>
<protein>
    <submittedName>
        <fullName evidence="3">Cupin domain-containing protein</fullName>
    </submittedName>
</protein>
<evidence type="ECO:0000313" key="3">
    <source>
        <dbReference type="EMBL" id="AXC49951.1"/>
    </source>
</evidence>
<evidence type="ECO:0000259" key="2">
    <source>
        <dbReference type="Pfam" id="PF07883"/>
    </source>
</evidence>